<dbReference type="InterPro" id="IPR020610">
    <property type="entry name" value="Thiolase_AS"/>
</dbReference>
<reference evidence="8 9" key="1">
    <citation type="submission" date="2019-03" db="EMBL/GenBank/DDBJ databases">
        <title>Pragia sp. nov. isolated from the gut tract of Carduelis flavirostris.</title>
        <authorList>
            <person name="Ge Y."/>
        </authorList>
    </citation>
    <scope>NUCLEOTIDE SEQUENCE [LARGE SCALE GENOMIC DNA]</scope>
    <source>
        <strain evidence="8 9">CF-458</strain>
    </source>
</reference>
<dbReference type="GO" id="GO:0044281">
    <property type="term" value="P:small molecule metabolic process"/>
    <property type="evidence" value="ECO:0007669"/>
    <property type="project" value="UniProtKB-ARBA"/>
</dbReference>
<dbReference type="PANTHER" id="PTHR18919">
    <property type="entry name" value="ACETYL-COA C-ACYLTRANSFERASE"/>
    <property type="match status" value="1"/>
</dbReference>
<dbReference type="InterPro" id="IPR016039">
    <property type="entry name" value="Thiolase-like"/>
</dbReference>
<dbReference type="Pfam" id="PF00108">
    <property type="entry name" value="Thiolase_N"/>
    <property type="match status" value="1"/>
</dbReference>
<evidence type="ECO:0000256" key="3">
    <source>
        <dbReference type="ARBA" id="ARBA00023315"/>
    </source>
</evidence>
<dbReference type="InterPro" id="IPR020615">
    <property type="entry name" value="Thiolase_acyl_enz_int_AS"/>
</dbReference>
<evidence type="ECO:0000313" key="9">
    <source>
        <dbReference type="Proteomes" id="UP000293154"/>
    </source>
</evidence>
<accession>A0A411WMX2</accession>
<dbReference type="Proteomes" id="UP000293154">
    <property type="component" value="Chromosome"/>
</dbReference>
<dbReference type="SUPFAM" id="SSF53901">
    <property type="entry name" value="Thiolase-like"/>
    <property type="match status" value="2"/>
</dbReference>
<dbReference type="PROSITE" id="PS00737">
    <property type="entry name" value="THIOLASE_2"/>
    <property type="match status" value="1"/>
</dbReference>
<feature type="domain" description="Thiolase N-terminal" evidence="6">
    <location>
        <begin position="5"/>
        <end position="262"/>
    </location>
</feature>
<dbReference type="AlphaFoldDB" id="A0A411WMX2"/>
<evidence type="ECO:0000259" key="6">
    <source>
        <dbReference type="Pfam" id="PF00108"/>
    </source>
</evidence>
<name>A0A411WMX2_9GAMM</name>
<dbReference type="InterPro" id="IPR020613">
    <property type="entry name" value="Thiolase_CS"/>
</dbReference>
<dbReference type="InterPro" id="IPR020617">
    <property type="entry name" value="Thiolase_C"/>
</dbReference>
<dbReference type="RefSeq" id="WP_130592533.1">
    <property type="nucleotide sequence ID" value="NZ_CP034752.1"/>
</dbReference>
<dbReference type="InterPro" id="IPR002155">
    <property type="entry name" value="Thiolase"/>
</dbReference>
<feature type="active site" description="Acyl-thioester intermediate" evidence="4">
    <location>
        <position position="88"/>
    </location>
</feature>
<dbReference type="KEGG" id="prag:EKN56_15035"/>
<dbReference type="FunFam" id="3.40.47.10:FF:000010">
    <property type="entry name" value="Acetyl-CoA acetyltransferase (Thiolase)"/>
    <property type="match status" value="1"/>
</dbReference>
<dbReference type="InterPro" id="IPR020616">
    <property type="entry name" value="Thiolase_N"/>
</dbReference>
<proteinExistence type="inferred from homology"/>
<dbReference type="PROSITE" id="PS00098">
    <property type="entry name" value="THIOLASE_1"/>
    <property type="match status" value="1"/>
</dbReference>
<evidence type="ECO:0000313" key="8">
    <source>
        <dbReference type="EMBL" id="QBH97601.1"/>
    </source>
</evidence>
<organism evidence="8 9">
    <name type="scientific">Limnobaculum zhutongyuii</name>
    <dbReference type="NCBI Taxonomy" id="2498113"/>
    <lineage>
        <taxon>Bacteria</taxon>
        <taxon>Pseudomonadati</taxon>
        <taxon>Pseudomonadota</taxon>
        <taxon>Gammaproteobacteria</taxon>
        <taxon>Enterobacterales</taxon>
        <taxon>Budviciaceae</taxon>
        <taxon>Limnobaculum</taxon>
    </lineage>
</organism>
<keyword evidence="3 5" id="KW-0012">Acyltransferase</keyword>
<evidence type="ECO:0000256" key="2">
    <source>
        <dbReference type="ARBA" id="ARBA00022679"/>
    </source>
</evidence>
<evidence type="ECO:0000259" key="7">
    <source>
        <dbReference type="Pfam" id="PF02803"/>
    </source>
</evidence>
<dbReference type="Gene3D" id="3.40.47.10">
    <property type="match status" value="2"/>
</dbReference>
<feature type="active site" description="Proton acceptor" evidence="4">
    <location>
        <position position="378"/>
    </location>
</feature>
<dbReference type="CDD" id="cd00751">
    <property type="entry name" value="thiolase"/>
    <property type="match status" value="1"/>
</dbReference>
<dbReference type="PANTHER" id="PTHR18919:SF164">
    <property type="entry name" value="ACETYL-COA ACETYLTRANSFERASE"/>
    <property type="match status" value="1"/>
</dbReference>
<dbReference type="EMBL" id="CP034752">
    <property type="protein sequence ID" value="QBH97601.1"/>
    <property type="molecule type" value="Genomic_DNA"/>
</dbReference>
<dbReference type="Pfam" id="PF02803">
    <property type="entry name" value="Thiolase_C"/>
    <property type="match status" value="1"/>
</dbReference>
<sequence>MRDSVVIVQAKRTAIGKFGGTLASVPAVDLGATTIADCLSKLPDDLNVDEVILGNVLQSGLGQNPARQAAVKSGLSIEVPAFSVNKVCGSGLKTVALGAQSILAGCSSVMVTGGMENMSAAPYLLDKARQGYRMGNGTLVDSMIKDGLWCAFNDYHMGITAENIAKRYGLTRQEQDAVAVASQQKAVAAISSGRFAAEITPIEIKSRKGTILFNQDEYPRGDTTMESLAGLRPAFLPDGTVTAGNASGINDAAAVLVLMREDEAKARGIPALARIRGWASAGVEPDVMGLGPVPATRKALKMAGVELADIDLIEANEAFAAQFLAVGRDLGLDQEKVNVNGGAIALGHPIGASGARILVTLTHALHSYDKGLGMATLCIGGGQGIAMVIERV</sequence>
<keyword evidence="9" id="KW-1185">Reference proteome</keyword>
<keyword evidence="2 5" id="KW-0808">Transferase</keyword>
<comment type="similarity">
    <text evidence="1 5">Belongs to the thiolase-like superfamily. Thiolase family.</text>
</comment>
<gene>
    <name evidence="8" type="ORF">EKN56_15035</name>
</gene>
<protein>
    <submittedName>
        <fullName evidence="8">Acetyl-CoA C-acetyltransferase</fullName>
    </submittedName>
</protein>
<dbReference type="PIRSF" id="PIRSF000429">
    <property type="entry name" value="Ac-CoA_Ac_transf"/>
    <property type="match status" value="1"/>
</dbReference>
<feature type="active site" description="Proton acceptor" evidence="4">
    <location>
        <position position="348"/>
    </location>
</feature>
<evidence type="ECO:0000256" key="5">
    <source>
        <dbReference type="RuleBase" id="RU003557"/>
    </source>
</evidence>
<feature type="domain" description="Thiolase C-terminal" evidence="7">
    <location>
        <begin position="271"/>
        <end position="391"/>
    </location>
</feature>
<dbReference type="GO" id="GO:0003988">
    <property type="term" value="F:acetyl-CoA C-acyltransferase activity"/>
    <property type="evidence" value="ECO:0007669"/>
    <property type="project" value="UniProtKB-ARBA"/>
</dbReference>
<dbReference type="PROSITE" id="PS00099">
    <property type="entry name" value="THIOLASE_3"/>
    <property type="match status" value="1"/>
</dbReference>
<dbReference type="OrthoDB" id="9764638at2"/>
<evidence type="ECO:0000256" key="1">
    <source>
        <dbReference type="ARBA" id="ARBA00010982"/>
    </source>
</evidence>
<dbReference type="NCBIfam" id="TIGR01930">
    <property type="entry name" value="AcCoA-C-Actrans"/>
    <property type="match status" value="1"/>
</dbReference>
<evidence type="ECO:0000256" key="4">
    <source>
        <dbReference type="PIRSR" id="PIRSR000429-1"/>
    </source>
</evidence>